<evidence type="ECO:0000256" key="1">
    <source>
        <dbReference type="ARBA" id="ARBA00022603"/>
    </source>
</evidence>
<reference evidence="6 7" key="1">
    <citation type="submission" date="2019-09" db="EMBL/GenBank/DDBJ databases">
        <title>In-depth cultivation of the pig gut microbiome towards novel bacterial diversity and tailored functional studies.</title>
        <authorList>
            <person name="Wylensek D."/>
            <person name="Hitch T.C.A."/>
            <person name="Clavel T."/>
        </authorList>
    </citation>
    <scope>NUCLEOTIDE SEQUENCE [LARGE SCALE GENOMIC DNA]</scope>
    <source>
        <strain evidence="6 7">WCA3-693-APC-4?</strain>
    </source>
</reference>
<accession>A0A6N7XV92</accession>
<dbReference type="CDD" id="cd02440">
    <property type="entry name" value="AdoMet_MTases"/>
    <property type="match status" value="1"/>
</dbReference>
<dbReference type="InterPro" id="IPR036390">
    <property type="entry name" value="WH_DNA-bd_sf"/>
</dbReference>
<evidence type="ECO:0000313" key="7">
    <source>
        <dbReference type="Proteomes" id="UP000469523"/>
    </source>
</evidence>
<evidence type="ECO:0000256" key="2">
    <source>
        <dbReference type="ARBA" id="ARBA00022679"/>
    </source>
</evidence>
<dbReference type="InterPro" id="IPR036388">
    <property type="entry name" value="WH-like_DNA-bd_sf"/>
</dbReference>
<dbReference type="InterPro" id="IPR012967">
    <property type="entry name" value="COMT_dimerisation"/>
</dbReference>
<dbReference type="InterPro" id="IPR029063">
    <property type="entry name" value="SAM-dependent_MTases_sf"/>
</dbReference>
<comment type="caution">
    <text evidence="6">The sequence shown here is derived from an EMBL/GenBank/DDBJ whole genome shotgun (WGS) entry which is preliminary data.</text>
</comment>
<dbReference type="PANTHER" id="PTHR45128">
    <property type="entry name" value="METHYLTRANSFERASE TYPE 11"/>
    <property type="match status" value="1"/>
</dbReference>
<dbReference type="Gene3D" id="1.10.10.10">
    <property type="entry name" value="Winged helix-like DNA-binding domain superfamily/Winged helix DNA-binding domain"/>
    <property type="match status" value="1"/>
</dbReference>
<keyword evidence="1 6" id="KW-0489">Methyltransferase</keyword>
<dbReference type="SUPFAM" id="SSF53335">
    <property type="entry name" value="S-adenosyl-L-methionine-dependent methyltransferases"/>
    <property type="match status" value="1"/>
</dbReference>
<keyword evidence="3" id="KW-0949">S-adenosyl-L-methionine</keyword>
<protein>
    <submittedName>
        <fullName evidence="6">Methyltransferase domain-containing protein</fullName>
    </submittedName>
</protein>
<evidence type="ECO:0000259" key="4">
    <source>
        <dbReference type="Pfam" id="PF00891"/>
    </source>
</evidence>
<gene>
    <name evidence="6" type="ORF">FYJ83_09490</name>
</gene>
<proteinExistence type="predicted"/>
<feature type="domain" description="O-methyltransferase dimerisation" evidence="5">
    <location>
        <begin position="12"/>
        <end position="86"/>
    </location>
</feature>
<dbReference type="Gene3D" id="3.40.50.150">
    <property type="entry name" value="Vaccinia Virus protein VP39"/>
    <property type="match status" value="1"/>
</dbReference>
<evidence type="ECO:0000256" key="3">
    <source>
        <dbReference type="ARBA" id="ARBA00022691"/>
    </source>
</evidence>
<dbReference type="AlphaFoldDB" id="A0A6N7XV92"/>
<evidence type="ECO:0000313" key="6">
    <source>
        <dbReference type="EMBL" id="MSU01697.1"/>
    </source>
</evidence>
<dbReference type="GO" id="GO:0046983">
    <property type="term" value="F:protein dimerization activity"/>
    <property type="evidence" value="ECO:0007669"/>
    <property type="project" value="InterPro"/>
</dbReference>
<keyword evidence="2 6" id="KW-0808">Transferase</keyword>
<dbReference type="RefSeq" id="WP_154440107.1">
    <property type="nucleotide sequence ID" value="NZ_JAHLPJ010000001.1"/>
</dbReference>
<keyword evidence="7" id="KW-1185">Reference proteome</keyword>
<feature type="domain" description="O-methyltransferase C-terminal" evidence="4">
    <location>
        <begin position="157"/>
        <end position="272"/>
    </location>
</feature>
<dbReference type="Pfam" id="PF00891">
    <property type="entry name" value="Methyltransf_2"/>
    <property type="match status" value="1"/>
</dbReference>
<dbReference type="Pfam" id="PF08100">
    <property type="entry name" value="Dimerisation"/>
    <property type="match status" value="1"/>
</dbReference>
<dbReference type="InterPro" id="IPR053173">
    <property type="entry name" value="SAM-binding_MTase"/>
</dbReference>
<dbReference type="PROSITE" id="PS51683">
    <property type="entry name" value="SAM_OMT_II"/>
    <property type="match status" value="1"/>
</dbReference>
<dbReference type="InterPro" id="IPR001077">
    <property type="entry name" value="COMT_C"/>
</dbReference>
<dbReference type="EMBL" id="VUNQ01000018">
    <property type="protein sequence ID" value="MSU01697.1"/>
    <property type="molecule type" value="Genomic_DNA"/>
</dbReference>
<dbReference type="SUPFAM" id="SSF46785">
    <property type="entry name" value="Winged helix' DNA-binding domain"/>
    <property type="match status" value="1"/>
</dbReference>
<sequence>MGTEITPNIYYQVLNQYQAAQLLFESIKLDIFSYLDKPTTAVEIANETGYDEQNVELLLLALLSCNYIGKENNSYCNTKIGAEYLSKKSPYYMGETILFRETMTSLYDIGNKVKYGSEKQAGIGYDFATLAEVTVPEMYATGRVDSFVSEIKTIFTDMNKKYKILDLGGGSGILAIEFAKNYLNSKAYVFEFPNVAVTTEKIISQHNMEDRVSILVGDFNTDEIGNSYDMVIASGILDFATGDLDSFISKISDALLDNGYLLLIGRYSDKEGYTQDNILGWLSGYMNGIKPPPTRNRVETALNKGRLQLVHSIQSGRFQGYLYKKAMV</sequence>
<dbReference type="GO" id="GO:0032259">
    <property type="term" value="P:methylation"/>
    <property type="evidence" value="ECO:0007669"/>
    <property type="project" value="UniProtKB-KW"/>
</dbReference>
<organism evidence="6 7">
    <name type="scientific">Tissierella pigra</name>
    <dbReference type="NCBI Taxonomy" id="2607614"/>
    <lineage>
        <taxon>Bacteria</taxon>
        <taxon>Bacillati</taxon>
        <taxon>Bacillota</taxon>
        <taxon>Tissierellia</taxon>
        <taxon>Tissierellales</taxon>
        <taxon>Tissierellaceae</taxon>
        <taxon>Tissierella</taxon>
    </lineage>
</organism>
<name>A0A6N7XV92_9FIRM</name>
<dbReference type="GO" id="GO:0008171">
    <property type="term" value="F:O-methyltransferase activity"/>
    <property type="evidence" value="ECO:0007669"/>
    <property type="project" value="InterPro"/>
</dbReference>
<dbReference type="InterPro" id="IPR016461">
    <property type="entry name" value="COMT-like"/>
</dbReference>
<evidence type="ECO:0000259" key="5">
    <source>
        <dbReference type="Pfam" id="PF08100"/>
    </source>
</evidence>
<dbReference type="Proteomes" id="UP000469523">
    <property type="component" value="Unassembled WGS sequence"/>
</dbReference>